<name>A0A6J4QI04_9PSEU</name>
<proteinExistence type="predicted"/>
<dbReference type="EMBL" id="CADCUS010000591">
    <property type="protein sequence ID" value="CAA9445531.1"/>
    <property type="molecule type" value="Genomic_DNA"/>
</dbReference>
<evidence type="ECO:0000313" key="2">
    <source>
        <dbReference type="EMBL" id="CAA9445531.1"/>
    </source>
</evidence>
<feature type="compositionally biased region" description="Low complexity" evidence="1">
    <location>
        <begin position="15"/>
        <end position="24"/>
    </location>
</feature>
<reference evidence="2" key="1">
    <citation type="submission" date="2020-02" db="EMBL/GenBank/DDBJ databases">
        <authorList>
            <person name="Meier V. D."/>
        </authorList>
    </citation>
    <scope>NUCLEOTIDE SEQUENCE</scope>
    <source>
        <strain evidence="2">AVDCRST_MAG66</strain>
    </source>
</reference>
<evidence type="ECO:0000256" key="1">
    <source>
        <dbReference type="SAM" id="MobiDB-lite"/>
    </source>
</evidence>
<feature type="non-terminal residue" evidence="2">
    <location>
        <position position="1"/>
    </location>
</feature>
<organism evidence="2">
    <name type="scientific">uncultured Pseudonocardia sp</name>
    <dbReference type="NCBI Taxonomy" id="211455"/>
    <lineage>
        <taxon>Bacteria</taxon>
        <taxon>Bacillati</taxon>
        <taxon>Actinomycetota</taxon>
        <taxon>Actinomycetes</taxon>
        <taxon>Pseudonocardiales</taxon>
        <taxon>Pseudonocardiaceae</taxon>
        <taxon>Pseudonocardia</taxon>
        <taxon>environmental samples</taxon>
    </lineage>
</organism>
<dbReference type="AlphaFoldDB" id="A0A6J4QI04"/>
<feature type="region of interest" description="Disordered" evidence="1">
    <location>
        <begin position="1"/>
        <end position="41"/>
    </location>
</feature>
<protein>
    <submittedName>
        <fullName evidence="2">Uncharacterized protein</fullName>
    </submittedName>
</protein>
<sequence>DPGCAQRPDRRAGRPRVAPRPGRPAVRRRAVAAARLAGRRR</sequence>
<feature type="compositionally biased region" description="Low complexity" evidence="1">
    <location>
        <begin position="31"/>
        <end position="41"/>
    </location>
</feature>
<gene>
    <name evidence="2" type="ORF">AVDCRST_MAG66-4354</name>
</gene>
<accession>A0A6J4QI04</accession>
<feature type="non-terminal residue" evidence="2">
    <location>
        <position position="41"/>
    </location>
</feature>